<feature type="region of interest" description="Disordered" evidence="2">
    <location>
        <begin position="603"/>
        <end position="627"/>
    </location>
</feature>
<dbReference type="SUPFAM" id="SSF69255">
    <property type="entry name" value="gp5 N-terminal domain-like"/>
    <property type="match status" value="1"/>
</dbReference>
<organism evidence="6 7">
    <name type="scientific">Janthinobacterium agaricidamnosum NBRC 102515 = DSM 9628</name>
    <dbReference type="NCBI Taxonomy" id="1349767"/>
    <lineage>
        <taxon>Bacteria</taxon>
        <taxon>Pseudomonadati</taxon>
        <taxon>Pseudomonadota</taxon>
        <taxon>Betaproteobacteria</taxon>
        <taxon>Burkholderiales</taxon>
        <taxon>Oxalobacteraceae</taxon>
        <taxon>Janthinobacterium</taxon>
    </lineage>
</organism>
<dbReference type="OrthoDB" id="1907165at2"/>
<dbReference type="AlphaFoldDB" id="W0V5R4"/>
<dbReference type="eggNOG" id="COG4253">
    <property type="taxonomic scope" value="Bacteria"/>
</dbReference>
<dbReference type="InterPro" id="IPR037026">
    <property type="entry name" value="Vgr_OB-fold_dom_sf"/>
</dbReference>
<proteinExistence type="inferred from homology"/>
<evidence type="ECO:0000313" key="6">
    <source>
        <dbReference type="EMBL" id="CDG83226.1"/>
    </source>
</evidence>
<keyword evidence="7" id="KW-1185">Reference proteome</keyword>
<reference evidence="6 7" key="1">
    <citation type="journal article" date="2015" name="Genome Announc.">
        <title>Genome Sequence of Mushroom Soft-Rot Pathogen Janthinobacterium agaricidamnosum.</title>
        <authorList>
            <person name="Graupner K."/>
            <person name="Lackner G."/>
            <person name="Hertweck C."/>
        </authorList>
    </citation>
    <scope>NUCLEOTIDE SEQUENCE [LARGE SCALE GENOMIC DNA]</scope>
    <source>
        <strain evidence="7">NBRC 102515 / DSM 9628</strain>
    </source>
</reference>
<dbReference type="NCBIfam" id="TIGR01646">
    <property type="entry name" value="vgr_GE"/>
    <property type="match status" value="1"/>
</dbReference>
<dbReference type="KEGG" id="jag:GJA_2595"/>
<evidence type="ECO:0000256" key="2">
    <source>
        <dbReference type="SAM" id="MobiDB-lite"/>
    </source>
</evidence>
<dbReference type="Pfam" id="PF10106">
    <property type="entry name" value="DUF2345"/>
    <property type="match status" value="1"/>
</dbReference>
<feature type="domain" description="DUF2345" evidence="4">
    <location>
        <begin position="638"/>
        <end position="775"/>
    </location>
</feature>
<dbReference type="Pfam" id="PF04717">
    <property type="entry name" value="Phage_base_V"/>
    <property type="match status" value="1"/>
</dbReference>
<dbReference type="SUPFAM" id="SSF69279">
    <property type="entry name" value="Phage tail proteins"/>
    <property type="match status" value="2"/>
</dbReference>
<sequence>MSSFPTLSTLAQDRQHKRILRLSFPHNDGPSALLLANRLEADESLSRDFEFTVEVLSDNAEIALKDVQGKMVTIELVRGDGRLRYFNGYVFAFRLDKTDGALVFYTMTLKPWLAYLTLRKNNYLFHGRTLFQQAEKIFADYGTHADWDSRVGGPDPAMTMACQFDEDDHNYLHRRWEAAGWFYWYEHRADGHQLIISDDSVHAAPVDGAAPGIAYQRHAGSKSEDGIGDWAATRGIVAGQAALSSFNFKQPVPGHVHVPTLNRQGEVLDIESYEYAGAYGYGTLKGGEALARLRMEEIETRGKQFDAGGNNRFVMPGRWFALTGHFSFGSDDGKNEFLVVSVRHRASNNYLQNALEPSDYSNRLTCVRKSVAWRPGRGFNSIDSKIHGPQTAIVTGPADQEIHTDEYGRVRVRFHWDRNEGHGDQGSAWVRVASSWAGGNFGAVSLPRVGQEVLVQWLDSNPDRPIITGRVFNSDNMAPWELPTQQALSGIRSSELRGGGHNGGRNNHLLMDDTAGQIQAVLSSDHYRSQLSLGYLTRVRGTAGRDDHRGEGYELRTDGWGALRAAKGILLTAWGQAVQDSGTTQQDNTEGADTLRAVLDSAENRSKAAAMASEQRGDKKHGHRGLDTQKPLNDAGWSLAQPIVFITAPDGVATSTPKSIVQAAGQDLGSYAAGNLDMTAGEVMSFSAAKGLQQHVERGGMSTALSHGDYFLHVQDGKTEVVSKKGIMLEAKSGDIVLKTRGGSIVLTESGEILIKGAKEAHDIAGKIELGAAQVVNAGSVGAPPESSFWGQMNIGKFSQQMVFADVLHQVAGKAAGYAYKILTKDGAVLKTGTLDEEGKTERVFTEDMEELHVEIDVNQGKWQILEDIRHEIDELTDDTVDTFSAVGVDVLAEQAKLPPDVVKGLFMDDGKVDPTSTAMLLLQAKLKLPLDTIIGILKKPGRIKPLEILGDMAERTATQMVEERINDTSAKLVALLDGVWNGGDIPGGVEKLFEKANTLRRQAMNRREPTEHMTDLDFGQEFAVLSEMDTHPVDFDVLPSDHRSELA</sequence>
<dbReference type="Pfam" id="PF05954">
    <property type="entry name" value="Phage_GPD"/>
    <property type="match status" value="1"/>
</dbReference>
<dbReference type="InterPro" id="IPR018769">
    <property type="entry name" value="VgrG2_DUF2345"/>
</dbReference>
<dbReference type="Gene3D" id="2.40.50.230">
    <property type="entry name" value="Gp5 N-terminal domain"/>
    <property type="match status" value="1"/>
</dbReference>
<feature type="domain" description="Gp5/Type VI secretion system Vgr protein OB-fold" evidence="3">
    <location>
        <begin position="403"/>
        <end position="472"/>
    </location>
</feature>
<dbReference type="InterPro" id="IPR006531">
    <property type="entry name" value="Gp5/Vgr_OB"/>
</dbReference>
<protein>
    <submittedName>
        <fullName evidence="6">Rhs element Vgr family protein</fullName>
    </submittedName>
</protein>
<dbReference type="Gene3D" id="4.10.220.110">
    <property type="match status" value="1"/>
</dbReference>
<dbReference type="RefSeq" id="WP_051780730.1">
    <property type="nucleotide sequence ID" value="NZ_BCTH01000041.1"/>
</dbReference>
<evidence type="ECO:0000259" key="4">
    <source>
        <dbReference type="Pfam" id="PF10106"/>
    </source>
</evidence>
<dbReference type="InterPro" id="IPR006533">
    <property type="entry name" value="T6SS_Vgr_RhsGE"/>
</dbReference>
<dbReference type="InterPro" id="IPR028244">
    <property type="entry name" value="T6SS_Rhs_Vgr_dom"/>
</dbReference>
<dbReference type="Gene3D" id="3.55.50.10">
    <property type="entry name" value="Baseplate protein-like domains"/>
    <property type="match status" value="1"/>
</dbReference>
<comment type="similarity">
    <text evidence="1">Belongs to the VgrG protein family.</text>
</comment>
<name>W0V5R4_9BURK</name>
<dbReference type="PATRIC" id="fig|1349767.4.peg.4325"/>
<evidence type="ECO:0000256" key="1">
    <source>
        <dbReference type="ARBA" id="ARBA00005558"/>
    </source>
</evidence>
<dbReference type="Pfam" id="PF13296">
    <property type="entry name" value="T6SS_Vgr"/>
    <property type="match status" value="1"/>
</dbReference>
<evidence type="ECO:0000313" key="7">
    <source>
        <dbReference type="Proteomes" id="UP000027604"/>
    </source>
</evidence>
<dbReference type="Proteomes" id="UP000027604">
    <property type="component" value="Chromosome I"/>
</dbReference>
<evidence type="ECO:0000259" key="3">
    <source>
        <dbReference type="Pfam" id="PF04717"/>
    </source>
</evidence>
<dbReference type="InterPro" id="IPR017847">
    <property type="entry name" value="T6SS_RhsGE_Vgr_subset"/>
</dbReference>
<dbReference type="EMBL" id="HG322949">
    <property type="protein sequence ID" value="CDG83226.1"/>
    <property type="molecule type" value="Genomic_DNA"/>
</dbReference>
<evidence type="ECO:0000259" key="5">
    <source>
        <dbReference type="Pfam" id="PF13296"/>
    </source>
</evidence>
<dbReference type="Gene3D" id="2.30.110.50">
    <property type="match status" value="1"/>
</dbReference>
<dbReference type="HOGENOM" id="CLU_004121_1_7_4"/>
<feature type="domain" description="Putative type VI secretion system Rhs element associated Vgr" evidence="5">
    <location>
        <begin position="501"/>
        <end position="608"/>
    </location>
</feature>
<dbReference type="NCBIfam" id="TIGR03361">
    <property type="entry name" value="VI_Rhs_Vgr"/>
    <property type="match status" value="1"/>
</dbReference>
<dbReference type="eggNOG" id="COG3501">
    <property type="taxonomic scope" value="Bacteria"/>
</dbReference>
<dbReference type="STRING" id="1349767.GJA_2595"/>
<dbReference type="SUPFAM" id="SSF69349">
    <property type="entry name" value="Phage fibre proteins"/>
    <property type="match status" value="1"/>
</dbReference>
<gene>
    <name evidence="6" type="ORF">GJA_2595</name>
</gene>
<accession>W0V5R4</accession>